<dbReference type="EMBL" id="CABITT030000003">
    <property type="protein sequence ID" value="VVA99111.1"/>
    <property type="molecule type" value="Genomic_DNA"/>
</dbReference>
<dbReference type="AlphaFoldDB" id="A0A565BCQ6"/>
<evidence type="ECO:0000313" key="2">
    <source>
        <dbReference type="EMBL" id="VVA99111.1"/>
    </source>
</evidence>
<comment type="caution">
    <text evidence="2">The sequence shown here is derived from an EMBL/GenBank/DDBJ whole genome shotgun (WGS) entry which is preliminary data.</text>
</comment>
<sequence length="52" mass="6260">MVEEDIWNQEIYSDQSMNAEDAYMNEPWSEAEEDYGHDLDREEPEPEPPDHF</sequence>
<keyword evidence="3" id="KW-1185">Reference proteome</keyword>
<evidence type="ECO:0000256" key="1">
    <source>
        <dbReference type="SAM" id="MobiDB-lite"/>
    </source>
</evidence>
<proteinExistence type="predicted"/>
<feature type="region of interest" description="Disordered" evidence="1">
    <location>
        <begin position="1"/>
        <end position="52"/>
    </location>
</feature>
<evidence type="ECO:0000313" key="3">
    <source>
        <dbReference type="Proteomes" id="UP000489600"/>
    </source>
</evidence>
<protein>
    <submittedName>
        <fullName evidence="2">Uncharacterized protein</fullName>
    </submittedName>
</protein>
<gene>
    <name evidence="2" type="ORF">ANE_LOCUS9556</name>
</gene>
<name>A0A565BCQ6_9BRAS</name>
<dbReference type="Proteomes" id="UP000489600">
    <property type="component" value="Unassembled WGS sequence"/>
</dbReference>
<organism evidence="2 3">
    <name type="scientific">Arabis nemorensis</name>
    <dbReference type="NCBI Taxonomy" id="586526"/>
    <lineage>
        <taxon>Eukaryota</taxon>
        <taxon>Viridiplantae</taxon>
        <taxon>Streptophyta</taxon>
        <taxon>Embryophyta</taxon>
        <taxon>Tracheophyta</taxon>
        <taxon>Spermatophyta</taxon>
        <taxon>Magnoliopsida</taxon>
        <taxon>eudicotyledons</taxon>
        <taxon>Gunneridae</taxon>
        <taxon>Pentapetalae</taxon>
        <taxon>rosids</taxon>
        <taxon>malvids</taxon>
        <taxon>Brassicales</taxon>
        <taxon>Brassicaceae</taxon>
        <taxon>Arabideae</taxon>
        <taxon>Arabis</taxon>
    </lineage>
</organism>
<reference evidence="2" key="1">
    <citation type="submission" date="2019-07" db="EMBL/GenBank/DDBJ databases">
        <authorList>
            <person name="Dittberner H."/>
        </authorList>
    </citation>
    <scope>NUCLEOTIDE SEQUENCE [LARGE SCALE GENOMIC DNA]</scope>
</reference>
<feature type="compositionally biased region" description="Acidic residues" evidence="1">
    <location>
        <begin position="41"/>
        <end position="52"/>
    </location>
</feature>
<accession>A0A565BCQ6</accession>